<name>A0A7S0DZQ8_9CRYP</name>
<gene>
    <name evidence="3" type="ORF">HPHI1048_LOCUS2907</name>
</gene>
<organism evidence="3">
    <name type="scientific">Hanusia phi</name>
    <dbReference type="NCBI Taxonomy" id="3032"/>
    <lineage>
        <taxon>Eukaryota</taxon>
        <taxon>Cryptophyceae</taxon>
        <taxon>Pyrenomonadales</taxon>
        <taxon>Geminigeraceae</taxon>
        <taxon>Hanusia</taxon>
    </lineage>
</organism>
<dbReference type="SUPFAM" id="SSF53300">
    <property type="entry name" value="vWA-like"/>
    <property type="match status" value="1"/>
</dbReference>
<dbReference type="InterPro" id="IPR058580">
    <property type="entry name" value="DUF2828"/>
</dbReference>
<proteinExistence type="predicted"/>
<dbReference type="InterPro" id="IPR036465">
    <property type="entry name" value="vWFA_dom_sf"/>
</dbReference>
<dbReference type="Pfam" id="PF25043">
    <property type="entry name" value="DUF7788"/>
    <property type="match status" value="1"/>
</dbReference>
<evidence type="ECO:0000259" key="2">
    <source>
        <dbReference type="Pfam" id="PF25043"/>
    </source>
</evidence>
<accession>A0A7S0DZQ8</accession>
<feature type="domain" description="DUF7788" evidence="2">
    <location>
        <begin position="398"/>
        <end position="589"/>
    </location>
</feature>
<dbReference type="InterPro" id="IPR056690">
    <property type="entry name" value="DUF7788"/>
</dbReference>
<sequence>MSSVAYALSRGDNEHWEIPGESFGEPLLRLLVRLVRGMGEEEIRSLMEQVISESRRDQDGEAIKSLFVLTFQTRWCRGGKGERALFLVMTRVLYEKFPDVVLELLELVPKFGYWKDLLFLLQGCRAADMGKVSFDKLADRVWTLFAAQLQEDHEELLLAKKQQREPRLSLCSKYAPTEGHAFDRELHAVRSICGKMYGEVLGASKQPEKAARYVKGKYRKVLAELRRALQVCETKMCSNSWDSIDFSRVPSLAVKRYMKAFLNESATDPSQSRSEDAARLACREAFLEASRANKLNGKQLFPHDLVKEVWATCEDLPESKREVYQSMWGKIREGVEEMIEQRKAELQRGARDLEDALAVKAANESSEQVSQVLAIVQEALEDKALETRSSRPVNLGKTIAMCDVSGSMMGVPMYVSVALGILCSEVSPPAYRDRILTFSSEPAWHELSQCASFVDKVRHVREADFEMGTDIYKAMQLVLELVRRERLSADDIPNLLIISDMQFDEASTEAPQTLHENLKELFAEAGMSLYGKPLEVPQIIFWNVNQSCSGFHAEPDAPGITMLSGFSPSLLKFVLSGELEKELLNSKEKMSAKGMLESILKEEGLAPVREALDKMDKKLFVV</sequence>
<protein>
    <recommendedName>
        <fullName evidence="4">TROVE domain-containing protein</fullName>
    </recommendedName>
</protein>
<dbReference type="AlphaFoldDB" id="A0A7S0DZQ8"/>
<dbReference type="PANTHER" id="PTHR31373:SF27">
    <property type="entry name" value="TROVE DOMAIN-CONTAINING PROTEIN"/>
    <property type="match status" value="1"/>
</dbReference>
<dbReference type="InterPro" id="IPR011205">
    <property type="entry name" value="UCP015417_vWA"/>
</dbReference>
<reference evidence="3" key="1">
    <citation type="submission" date="2021-01" db="EMBL/GenBank/DDBJ databases">
        <authorList>
            <person name="Corre E."/>
            <person name="Pelletier E."/>
            <person name="Niang G."/>
            <person name="Scheremetjew M."/>
            <person name="Finn R."/>
            <person name="Kale V."/>
            <person name="Holt S."/>
            <person name="Cochrane G."/>
            <person name="Meng A."/>
            <person name="Brown T."/>
            <person name="Cohen L."/>
        </authorList>
    </citation>
    <scope>NUCLEOTIDE SEQUENCE</scope>
    <source>
        <strain evidence="3">CCMP325</strain>
    </source>
</reference>
<dbReference type="EMBL" id="HBEO01004066">
    <property type="protein sequence ID" value="CAD8470246.1"/>
    <property type="molecule type" value="Transcribed_RNA"/>
</dbReference>
<evidence type="ECO:0000259" key="1">
    <source>
        <dbReference type="Pfam" id="PF11443"/>
    </source>
</evidence>
<dbReference type="Gene3D" id="3.40.50.410">
    <property type="entry name" value="von Willebrand factor, type A domain"/>
    <property type="match status" value="1"/>
</dbReference>
<evidence type="ECO:0008006" key="4">
    <source>
        <dbReference type="Google" id="ProtNLM"/>
    </source>
</evidence>
<dbReference type="Pfam" id="PF11443">
    <property type="entry name" value="DUF2828"/>
    <property type="match status" value="1"/>
</dbReference>
<evidence type="ECO:0000313" key="3">
    <source>
        <dbReference type="EMBL" id="CAD8470246.1"/>
    </source>
</evidence>
<dbReference type="PANTHER" id="PTHR31373">
    <property type="entry name" value="OS06G0652100 PROTEIN"/>
    <property type="match status" value="1"/>
</dbReference>
<feature type="domain" description="DUF2828" evidence="1">
    <location>
        <begin position="134"/>
        <end position="326"/>
    </location>
</feature>